<proteinExistence type="predicted"/>
<reference evidence="1" key="1">
    <citation type="submission" date="2020-03" db="EMBL/GenBank/DDBJ databases">
        <title>The deep terrestrial virosphere.</title>
        <authorList>
            <person name="Holmfeldt K."/>
            <person name="Nilsson E."/>
            <person name="Simone D."/>
            <person name="Lopez-Fernandez M."/>
            <person name="Wu X."/>
            <person name="de Brujin I."/>
            <person name="Lundin D."/>
            <person name="Andersson A."/>
            <person name="Bertilsson S."/>
            <person name="Dopson M."/>
        </authorList>
    </citation>
    <scope>NUCLEOTIDE SEQUENCE</scope>
    <source>
        <strain evidence="1">MM415B03718</strain>
    </source>
</reference>
<organism evidence="1">
    <name type="scientific">viral metagenome</name>
    <dbReference type="NCBI Taxonomy" id="1070528"/>
    <lineage>
        <taxon>unclassified sequences</taxon>
        <taxon>metagenomes</taxon>
        <taxon>organismal metagenomes</taxon>
    </lineage>
</organism>
<protein>
    <submittedName>
        <fullName evidence="1">Uncharacterized protein</fullName>
    </submittedName>
</protein>
<accession>A0A6M3LHT7</accession>
<dbReference type="AlphaFoldDB" id="A0A6M3LHT7"/>
<dbReference type="EMBL" id="MT143265">
    <property type="protein sequence ID" value="QJA94846.1"/>
    <property type="molecule type" value="Genomic_DNA"/>
</dbReference>
<name>A0A6M3LHT7_9ZZZZ</name>
<evidence type="ECO:0000313" key="1">
    <source>
        <dbReference type="EMBL" id="QJA94846.1"/>
    </source>
</evidence>
<gene>
    <name evidence="1" type="ORF">MM415B03718_0008</name>
</gene>
<sequence>MTALNWEGTLKPNIGNFLFAKSQWAGNPSKKEKYLGKASDYCPKETLFATHRYFGYLDTFDDEADQCADVMKYFYDGMTPAWTMFFNAAVAKIKKKNYGDAVRLLNHSLYHLPYYQPAIDILRKIYSMAPFPRRGVNMKRVKETTLRGIDFFEADIKVQESMIQANRERIVSLILSEKVEMNIPPNWLYDFRGKVFTPPTQVPEGGQIVEIGVAKLPAIIYPNNP</sequence>